<evidence type="ECO:0000313" key="3">
    <source>
        <dbReference type="Proteomes" id="UP000006180"/>
    </source>
</evidence>
<gene>
    <name evidence="2" type="ORF">USDA257_c30400</name>
</gene>
<reference evidence="2 3" key="1">
    <citation type="journal article" date="2012" name="J. Bacteriol.">
        <title>Complete genome sequence of the broad-host-range strain Sinorhizobium fredii USDA257.</title>
        <authorList>
            <person name="Schuldes J."/>
            <person name="Rodriguez Orbegoso M."/>
            <person name="Schmeisser C."/>
            <person name="Krishnan H.B."/>
            <person name="Daniel R."/>
            <person name="Streit W.R."/>
        </authorList>
    </citation>
    <scope>NUCLEOTIDE SEQUENCE [LARGE SCALE GENOMIC DNA]</scope>
    <source>
        <strain evidence="2 3">USDA 257</strain>
    </source>
</reference>
<organism evidence="2 3">
    <name type="scientific">Sinorhizobium fredii (strain USDA 257)</name>
    <dbReference type="NCBI Taxonomy" id="1185652"/>
    <lineage>
        <taxon>Bacteria</taxon>
        <taxon>Pseudomonadati</taxon>
        <taxon>Pseudomonadota</taxon>
        <taxon>Alphaproteobacteria</taxon>
        <taxon>Hyphomicrobiales</taxon>
        <taxon>Rhizobiaceae</taxon>
        <taxon>Sinorhizobium/Ensifer group</taxon>
        <taxon>Sinorhizobium</taxon>
    </lineage>
</organism>
<feature type="compositionally biased region" description="Basic and acidic residues" evidence="1">
    <location>
        <begin position="14"/>
        <end position="27"/>
    </location>
</feature>
<accession>I3X6V4</accession>
<evidence type="ECO:0000256" key="1">
    <source>
        <dbReference type="SAM" id="MobiDB-lite"/>
    </source>
</evidence>
<feature type="region of interest" description="Disordered" evidence="1">
    <location>
        <begin position="1"/>
        <end position="27"/>
    </location>
</feature>
<evidence type="ECO:0000313" key="2">
    <source>
        <dbReference type="EMBL" id="AFL51610.1"/>
    </source>
</evidence>
<dbReference type="PATRIC" id="fig|1185652.3.peg.3156"/>
<proteinExistence type="predicted"/>
<dbReference type="AlphaFoldDB" id="I3X6V4"/>
<dbReference type="EMBL" id="CP003563">
    <property type="protein sequence ID" value="AFL51610.1"/>
    <property type="molecule type" value="Genomic_DNA"/>
</dbReference>
<protein>
    <submittedName>
        <fullName evidence="2">Uncharacterized protein</fullName>
    </submittedName>
</protein>
<dbReference type="Proteomes" id="UP000006180">
    <property type="component" value="Chromosome"/>
</dbReference>
<sequence>MLAIRKTVAEEEIEERRPPLSEARPRATKDLLPMKAEERENLDDPKSLFWRGVWMVVF</sequence>
<dbReference type="KEGG" id="sfd:USDA257_c30400"/>
<dbReference type="HOGENOM" id="CLU_199078_0_0_5"/>
<name>I3X6V4_SINF2</name>